<reference evidence="2" key="2">
    <citation type="submission" date="2014-03" db="EMBL/GenBank/DDBJ databases">
        <title>The whipworm genome and dual-species transcriptomics of an intimate host-pathogen interaction.</title>
        <authorList>
            <person name="Foth B.J."/>
            <person name="Tsai I.J."/>
            <person name="Reid A.J."/>
            <person name="Bancroft A.J."/>
            <person name="Nichol S."/>
            <person name="Tracey A."/>
            <person name="Holroyd N."/>
            <person name="Cotton J.A."/>
            <person name="Stanley E.J."/>
            <person name="Zarowiecki M."/>
            <person name="Liu J.Z."/>
            <person name="Huckvale T."/>
            <person name="Cooper P.J."/>
            <person name="Grencis R.K."/>
            <person name="Berriman M."/>
        </authorList>
    </citation>
    <scope>NUCLEOTIDE SEQUENCE [LARGE SCALE GENOMIC DNA]</scope>
</reference>
<sequence length="113" mass="12831">MNIINHALAKALLFIRIGIFIIFMFGNQDFRLLHTTEPLPPVLIISVISWLIMCGGESVISLINLIMFISFAYSVRLAYLLLRSYNDNTIRSQILYPSLYINALLLPLALFNG</sequence>
<dbReference type="AlphaFoldDB" id="A0A077ZK27"/>
<keyword evidence="1" id="KW-0472">Membrane</keyword>
<accession>A0A077ZK27</accession>
<dbReference type="EMBL" id="HG806890">
    <property type="protein sequence ID" value="CDW60104.1"/>
    <property type="molecule type" value="Genomic_DNA"/>
</dbReference>
<feature type="transmembrane region" description="Helical" evidence="1">
    <location>
        <begin position="94"/>
        <end position="111"/>
    </location>
</feature>
<protein>
    <submittedName>
        <fullName evidence="2">Uncharacterized protein</fullName>
    </submittedName>
</protein>
<reference evidence="2" key="1">
    <citation type="submission" date="2014-01" db="EMBL/GenBank/DDBJ databases">
        <authorList>
            <person name="Aslett M."/>
        </authorList>
    </citation>
    <scope>NUCLEOTIDE SEQUENCE</scope>
</reference>
<keyword evidence="1" id="KW-0812">Transmembrane</keyword>
<gene>
    <name evidence="2" type="ORF">TTRE_0000845701</name>
</gene>
<evidence type="ECO:0000256" key="1">
    <source>
        <dbReference type="SAM" id="Phobius"/>
    </source>
</evidence>
<feature type="transmembrane region" description="Helical" evidence="1">
    <location>
        <begin position="62"/>
        <end position="82"/>
    </location>
</feature>
<keyword evidence="1" id="KW-1133">Transmembrane helix</keyword>
<proteinExistence type="predicted"/>
<evidence type="ECO:0000313" key="3">
    <source>
        <dbReference type="Proteomes" id="UP000030665"/>
    </source>
</evidence>
<feature type="transmembrane region" description="Helical" evidence="1">
    <location>
        <begin position="7"/>
        <end position="26"/>
    </location>
</feature>
<dbReference type="Proteomes" id="UP000030665">
    <property type="component" value="Unassembled WGS sequence"/>
</dbReference>
<keyword evidence="3" id="KW-1185">Reference proteome</keyword>
<name>A0A077ZK27_TRITR</name>
<evidence type="ECO:0000313" key="2">
    <source>
        <dbReference type="EMBL" id="CDW60104.1"/>
    </source>
</evidence>
<organism evidence="2 3">
    <name type="scientific">Trichuris trichiura</name>
    <name type="common">Whipworm</name>
    <name type="synonym">Trichocephalus trichiurus</name>
    <dbReference type="NCBI Taxonomy" id="36087"/>
    <lineage>
        <taxon>Eukaryota</taxon>
        <taxon>Metazoa</taxon>
        <taxon>Ecdysozoa</taxon>
        <taxon>Nematoda</taxon>
        <taxon>Enoplea</taxon>
        <taxon>Dorylaimia</taxon>
        <taxon>Trichinellida</taxon>
        <taxon>Trichuridae</taxon>
        <taxon>Trichuris</taxon>
    </lineage>
</organism>